<proteinExistence type="predicted"/>
<feature type="non-terminal residue" evidence="1">
    <location>
        <position position="1"/>
    </location>
</feature>
<reference evidence="1 2" key="1">
    <citation type="submission" date="2019-03" db="EMBL/GenBank/DDBJ databases">
        <title>Single cell metagenomics reveals metabolic interactions within the superorganism composed of flagellate Streblomastix strix and complex community of Bacteroidetes bacteria on its surface.</title>
        <authorList>
            <person name="Treitli S.C."/>
            <person name="Kolisko M."/>
            <person name="Husnik F."/>
            <person name="Keeling P."/>
            <person name="Hampl V."/>
        </authorList>
    </citation>
    <scope>NUCLEOTIDE SEQUENCE [LARGE SCALE GENOMIC DNA]</scope>
    <source>
        <strain evidence="1">ST1C</strain>
    </source>
</reference>
<evidence type="ECO:0000313" key="2">
    <source>
        <dbReference type="Proteomes" id="UP000324800"/>
    </source>
</evidence>
<gene>
    <name evidence="1" type="ORF">EZS28_008671</name>
</gene>
<protein>
    <submittedName>
        <fullName evidence="1">Uncharacterized protein</fullName>
    </submittedName>
</protein>
<evidence type="ECO:0000313" key="1">
    <source>
        <dbReference type="EMBL" id="KAA6395799.1"/>
    </source>
</evidence>
<organism evidence="1 2">
    <name type="scientific">Streblomastix strix</name>
    <dbReference type="NCBI Taxonomy" id="222440"/>
    <lineage>
        <taxon>Eukaryota</taxon>
        <taxon>Metamonada</taxon>
        <taxon>Preaxostyla</taxon>
        <taxon>Oxymonadida</taxon>
        <taxon>Streblomastigidae</taxon>
        <taxon>Streblomastix</taxon>
    </lineage>
</organism>
<dbReference type="EMBL" id="SNRW01001589">
    <property type="protein sequence ID" value="KAA6395799.1"/>
    <property type="molecule type" value="Genomic_DNA"/>
</dbReference>
<dbReference type="AlphaFoldDB" id="A0A5J4WNM4"/>
<sequence length="359" mass="40831">RPKAGDQVIALDGTDASNTYDIFCYIDQNSPQILSPSQLPSNTALVLNITYYKQYKSSKKINYEANNDGKIDFLDLWNINGKGQYETQSYIYETVKKQTDLYEAGVYGLNLTNYLNSEIKIMDELAIYKVDRAAYFIKDGPFIVHSFGAKLAQLMQANSEAQQTVYKLFSTISKKVLPPNTKYMPVHVEQLEFSAICLFKDIYDKSSAMQVAVNGKLNMFDCEFQGTYILDNYTNGTNTNEQAAEEPESYINKLIIKHEKQLSSSPQPQYMITNMFNQVVINDFFPSSAYNTFYIVDDGTCRVCIFNLYFESKELQGRTQEVGRIPNSVLPADGKKLQESIPQDSADVFKYCASGMYYL</sequence>
<accession>A0A5J4WNM4</accession>
<comment type="caution">
    <text evidence="1">The sequence shown here is derived from an EMBL/GenBank/DDBJ whole genome shotgun (WGS) entry which is preliminary data.</text>
</comment>
<dbReference type="Proteomes" id="UP000324800">
    <property type="component" value="Unassembled WGS sequence"/>
</dbReference>
<name>A0A5J4WNM4_9EUKA</name>